<evidence type="ECO:0000256" key="9">
    <source>
        <dbReference type="ARBA" id="ARBA00038868"/>
    </source>
</evidence>
<comment type="catalytic activity">
    <reaction evidence="8">
        <text>Preferential cleavage: Arg-|-Xaa, Lys-|-Xaa.</text>
        <dbReference type="EC" id="3.4.21.4"/>
    </reaction>
</comment>
<dbReference type="PANTHER" id="PTHR24271:SF81">
    <property type="entry name" value="GRANZYME B"/>
    <property type="match status" value="1"/>
</dbReference>
<keyword evidence="5 10" id="KW-0720">Serine protease</keyword>
<evidence type="ECO:0000256" key="1">
    <source>
        <dbReference type="ARBA" id="ARBA00004239"/>
    </source>
</evidence>
<evidence type="ECO:0000256" key="10">
    <source>
        <dbReference type="RuleBase" id="RU363034"/>
    </source>
</evidence>
<protein>
    <recommendedName>
        <fullName evidence="9">trypsin</fullName>
        <ecNumber evidence="9">3.4.21.4</ecNumber>
    </recommendedName>
</protein>
<evidence type="ECO:0000313" key="12">
    <source>
        <dbReference type="Ensembl" id="ENSONIP00000033959.1"/>
    </source>
</evidence>
<dbReference type="Gene3D" id="2.40.10.10">
    <property type="entry name" value="Trypsin-like serine proteases"/>
    <property type="match status" value="2"/>
</dbReference>
<dbReference type="InterPro" id="IPR009003">
    <property type="entry name" value="Peptidase_S1_PA"/>
</dbReference>
<dbReference type="GeneTree" id="ENSGT01030000234551"/>
<dbReference type="FunFam" id="2.40.10.10:FF:000005">
    <property type="entry name" value="Serine protease 37"/>
    <property type="match status" value="1"/>
</dbReference>
<gene>
    <name evidence="12" type="primary">LOC100692510</name>
</gene>
<comment type="subcellular location">
    <subcellularLocation>
        <location evidence="1">Secreted</location>
        <location evidence="1">Extracellular space</location>
    </subcellularLocation>
</comment>
<evidence type="ECO:0000256" key="2">
    <source>
        <dbReference type="ARBA" id="ARBA00022670"/>
    </source>
</evidence>
<sequence length="285" mass="31576">MWFTATSFEYANNATSLAVTRKYLKAEPASEVTHCSSVAQPDFDLIMFTHCNLAVLIVVLTLHDKVHTGEIIGGHEAVAHSRPYMVLLEMHRPGGQKAHCDGFLVSEHFVVTAAHCNATSYRVFLGLHNYNNQNEVQHVNVPGENAFPQKGYDEAEFKNDIMLLKLSTKAVLNKNVKPIPLADRDDRSLPKSCIVSGWGRTENSNHQSPKLLEVNVTLVENEMCVKKNKYCSKDKGGPGQGDSGGPLVCECGKAYGVVSGNQQNTNGYTMIPEYRDWIDCILKHK</sequence>
<reference evidence="12" key="3">
    <citation type="submission" date="2025-09" db="UniProtKB">
        <authorList>
            <consortium name="Ensembl"/>
        </authorList>
    </citation>
    <scope>IDENTIFICATION</scope>
</reference>
<dbReference type="PROSITE" id="PS00135">
    <property type="entry name" value="TRYPSIN_SER"/>
    <property type="match status" value="1"/>
</dbReference>
<dbReference type="SUPFAM" id="SSF50494">
    <property type="entry name" value="Trypsin-like serine proteases"/>
    <property type="match status" value="1"/>
</dbReference>
<evidence type="ECO:0000313" key="13">
    <source>
        <dbReference type="Proteomes" id="UP000005207"/>
    </source>
</evidence>
<feature type="domain" description="Peptidase S1" evidence="11">
    <location>
        <begin position="71"/>
        <end position="283"/>
    </location>
</feature>
<dbReference type="InterPro" id="IPR033116">
    <property type="entry name" value="TRYPSIN_SER"/>
</dbReference>
<dbReference type="Ensembl" id="ENSONIT00000086680.1">
    <property type="protein sequence ID" value="ENSONIP00000033959.1"/>
    <property type="gene ID" value="ENSONIG00000002441.2"/>
</dbReference>
<dbReference type="Proteomes" id="UP000005207">
    <property type="component" value="Linkage group LG23"/>
</dbReference>
<reference evidence="12" key="2">
    <citation type="submission" date="2025-08" db="UniProtKB">
        <authorList>
            <consortium name="Ensembl"/>
        </authorList>
    </citation>
    <scope>IDENTIFICATION</scope>
</reference>
<dbReference type="InterPro" id="IPR001254">
    <property type="entry name" value="Trypsin_dom"/>
</dbReference>
<accession>A0A669BHD5</accession>
<keyword evidence="3" id="KW-0732">Signal</keyword>
<dbReference type="EC" id="3.4.21.4" evidence="9"/>
<evidence type="ECO:0000256" key="6">
    <source>
        <dbReference type="ARBA" id="ARBA00023145"/>
    </source>
</evidence>
<dbReference type="SMART" id="SM00020">
    <property type="entry name" value="Tryp_SPc"/>
    <property type="match status" value="1"/>
</dbReference>
<dbReference type="Pfam" id="PF00089">
    <property type="entry name" value="Trypsin"/>
    <property type="match status" value="1"/>
</dbReference>
<dbReference type="CDD" id="cd00190">
    <property type="entry name" value="Tryp_SPc"/>
    <property type="match status" value="1"/>
</dbReference>
<name>A0A669BHD5_ORENI</name>
<evidence type="ECO:0000256" key="5">
    <source>
        <dbReference type="ARBA" id="ARBA00022825"/>
    </source>
</evidence>
<keyword evidence="4 10" id="KW-0378">Hydrolase</keyword>
<dbReference type="PROSITE" id="PS50240">
    <property type="entry name" value="TRYPSIN_DOM"/>
    <property type="match status" value="1"/>
</dbReference>
<keyword evidence="13" id="KW-1185">Reference proteome</keyword>
<dbReference type="GO" id="GO:0005576">
    <property type="term" value="C:extracellular region"/>
    <property type="evidence" value="ECO:0007669"/>
    <property type="project" value="UniProtKB-SubCell"/>
</dbReference>
<evidence type="ECO:0000256" key="4">
    <source>
        <dbReference type="ARBA" id="ARBA00022801"/>
    </source>
</evidence>
<keyword evidence="6" id="KW-0865">Zymogen</keyword>
<evidence type="ECO:0000256" key="3">
    <source>
        <dbReference type="ARBA" id="ARBA00022729"/>
    </source>
</evidence>
<reference evidence="13" key="1">
    <citation type="submission" date="2012-01" db="EMBL/GenBank/DDBJ databases">
        <title>The Genome Sequence of Oreochromis niloticus (Nile Tilapia).</title>
        <authorList>
            <consortium name="Broad Institute Genome Assembly Team"/>
            <consortium name="Broad Institute Sequencing Platform"/>
            <person name="Di Palma F."/>
            <person name="Johnson J."/>
            <person name="Lander E.S."/>
            <person name="Lindblad-Toh K."/>
        </authorList>
    </citation>
    <scope>NUCLEOTIDE SEQUENCE [LARGE SCALE GENOMIC DNA]</scope>
</reference>
<evidence type="ECO:0000256" key="8">
    <source>
        <dbReference type="ARBA" id="ARBA00036320"/>
    </source>
</evidence>
<dbReference type="GO" id="GO:0006508">
    <property type="term" value="P:proteolysis"/>
    <property type="evidence" value="ECO:0007669"/>
    <property type="project" value="UniProtKB-KW"/>
</dbReference>
<dbReference type="OMA" id="CHSANGN"/>
<dbReference type="GO" id="GO:0004252">
    <property type="term" value="F:serine-type endopeptidase activity"/>
    <property type="evidence" value="ECO:0007669"/>
    <property type="project" value="UniProtKB-EC"/>
</dbReference>
<dbReference type="InterPro" id="IPR001314">
    <property type="entry name" value="Peptidase_S1A"/>
</dbReference>
<organism evidence="12 13">
    <name type="scientific">Oreochromis niloticus</name>
    <name type="common">Nile tilapia</name>
    <name type="synonym">Tilapia nilotica</name>
    <dbReference type="NCBI Taxonomy" id="8128"/>
    <lineage>
        <taxon>Eukaryota</taxon>
        <taxon>Metazoa</taxon>
        <taxon>Chordata</taxon>
        <taxon>Craniata</taxon>
        <taxon>Vertebrata</taxon>
        <taxon>Euteleostomi</taxon>
        <taxon>Actinopterygii</taxon>
        <taxon>Neopterygii</taxon>
        <taxon>Teleostei</taxon>
        <taxon>Neoteleostei</taxon>
        <taxon>Acanthomorphata</taxon>
        <taxon>Ovalentaria</taxon>
        <taxon>Cichlomorphae</taxon>
        <taxon>Cichliformes</taxon>
        <taxon>Cichlidae</taxon>
        <taxon>African cichlids</taxon>
        <taxon>Pseudocrenilabrinae</taxon>
        <taxon>Oreochromini</taxon>
        <taxon>Oreochromis</taxon>
    </lineage>
</organism>
<dbReference type="InterPro" id="IPR043504">
    <property type="entry name" value="Peptidase_S1_PA_chymotrypsin"/>
</dbReference>
<evidence type="ECO:0000256" key="7">
    <source>
        <dbReference type="ARBA" id="ARBA00023157"/>
    </source>
</evidence>
<evidence type="ECO:0000259" key="11">
    <source>
        <dbReference type="PROSITE" id="PS50240"/>
    </source>
</evidence>
<dbReference type="InterPro" id="IPR018114">
    <property type="entry name" value="TRYPSIN_HIS"/>
</dbReference>
<dbReference type="PANTHER" id="PTHR24271">
    <property type="entry name" value="KALLIKREIN-RELATED"/>
    <property type="match status" value="1"/>
</dbReference>
<proteinExistence type="predicted"/>
<dbReference type="PRINTS" id="PR00722">
    <property type="entry name" value="CHYMOTRYPSIN"/>
</dbReference>
<dbReference type="AlphaFoldDB" id="A0A669BHD5"/>
<keyword evidence="2 10" id="KW-0645">Protease</keyword>
<keyword evidence="7" id="KW-1015">Disulfide bond</keyword>
<dbReference type="PROSITE" id="PS00134">
    <property type="entry name" value="TRYPSIN_HIS"/>
    <property type="match status" value="1"/>
</dbReference>